<dbReference type="WBParaSite" id="Hba_01211">
    <property type="protein sequence ID" value="Hba_01211"/>
    <property type="gene ID" value="Hba_01211"/>
</dbReference>
<proteinExistence type="predicted"/>
<dbReference type="Proteomes" id="UP000095283">
    <property type="component" value="Unplaced"/>
</dbReference>
<keyword evidence="1" id="KW-1185">Reference proteome</keyword>
<organism evidence="1 2">
    <name type="scientific">Heterorhabditis bacteriophora</name>
    <name type="common">Entomopathogenic nematode worm</name>
    <dbReference type="NCBI Taxonomy" id="37862"/>
    <lineage>
        <taxon>Eukaryota</taxon>
        <taxon>Metazoa</taxon>
        <taxon>Ecdysozoa</taxon>
        <taxon>Nematoda</taxon>
        <taxon>Chromadorea</taxon>
        <taxon>Rhabditida</taxon>
        <taxon>Rhabditina</taxon>
        <taxon>Rhabditomorpha</taxon>
        <taxon>Strongyloidea</taxon>
        <taxon>Heterorhabditidae</taxon>
        <taxon>Heterorhabditis</taxon>
    </lineage>
</organism>
<reference evidence="2" key="1">
    <citation type="submission" date="2016-11" db="UniProtKB">
        <authorList>
            <consortium name="WormBaseParasite"/>
        </authorList>
    </citation>
    <scope>IDENTIFICATION</scope>
</reference>
<dbReference type="AlphaFoldDB" id="A0A1I7W979"/>
<accession>A0A1I7W979</accession>
<protein>
    <submittedName>
        <fullName evidence="2">Phlebovirus_G2 domain-containing protein</fullName>
    </submittedName>
</protein>
<sequence length="402" mass="47205">MKKDKNFFNLKHCDKWGCPIIMNRTVVATLCTSRKIISCKELGTFSLYGSNGQQCSTCTILKISLIENETYFHIICLTYNKETIMFTRRIQYKALNGKRCLHAGPHIDNFSKYLETTRCTESCYSQRCDCFYPRCGYVVYIINLVPIVDNQYEINSAIIKLATINKYQNNSKTADITFKPKFGSRYQTYPLTYTHSKLTTYPTKNMRPDGPRITRRLYNMKDKTKNCLYSAKNKIHCDCKERNILQTFNSIKTDYLVTANSRTWLCFPSILVVFFRRDLLFHYFEIPDLQFYRTFFMQDLWKENRECNQTLTEDRKKTLSISHEGETEKHIRHELHISCASSKDVYADCTYLRDQEGTNPQLIYAKMRLINFNSTIRALRNSYTKADGDICDTTVALPMKKH</sequence>
<evidence type="ECO:0000313" key="1">
    <source>
        <dbReference type="Proteomes" id="UP000095283"/>
    </source>
</evidence>
<evidence type="ECO:0000313" key="2">
    <source>
        <dbReference type="WBParaSite" id="Hba_01211"/>
    </source>
</evidence>
<name>A0A1I7W979_HETBA</name>